<feature type="region of interest" description="Disordered" evidence="2">
    <location>
        <begin position="64"/>
        <end position="108"/>
    </location>
</feature>
<dbReference type="OrthoDB" id="423607at2759"/>
<evidence type="ECO:0000256" key="1">
    <source>
        <dbReference type="ARBA" id="ARBA00004430"/>
    </source>
</evidence>
<dbReference type="AlphaFoldDB" id="A0A835VRS0"/>
<dbReference type="GO" id="GO:0005930">
    <property type="term" value="C:axoneme"/>
    <property type="evidence" value="ECO:0007669"/>
    <property type="project" value="UniProtKB-SubCell"/>
</dbReference>
<dbReference type="GO" id="GO:0019005">
    <property type="term" value="C:SCF ubiquitin ligase complex"/>
    <property type="evidence" value="ECO:0007669"/>
    <property type="project" value="TreeGrafter"/>
</dbReference>
<organism evidence="3 4">
    <name type="scientific">Chlamydomonas incerta</name>
    <dbReference type="NCBI Taxonomy" id="51695"/>
    <lineage>
        <taxon>Eukaryota</taxon>
        <taxon>Viridiplantae</taxon>
        <taxon>Chlorophyta</taxon>
        <taxon>core chlorophytes</taxon>
        <taxon>Chlorophyceae</taxon>
        <taxon>CS clade</taxon>
        <taxon>Chlamydomonadales</taxon>
        <taxon>Chlamydomonadaceae</taxon>
        <taxon>Chlamydomonas</taxon>
    </lineage>
</organism>
<dbReference type="EMBL" id="JAEHOC010000079">
    <property type="protein sequence ID" value="KAG2423448.1"/>
    <property type="molecule type" value="Genomic_DNA"/>
</dbReference>
<comment type="caution">
    <text evidence="3">The sequence shown here is derived from an EMBL/GenBank/DDBJ whole genome shotgun (WGS) entry which is preliminary data.</text>
</comment>
<feature type="compositionally biased region" description="Gly residues" evidence="2">
    <location>
        <begin position="95"/>
        <end position="108"/>
    </location>
</feature>
<evidence type="ECO:0000256" key="2">
    <source>
        <dbReference type="SAM" id="MobiDB-lite"/>
    </source>
</evidence>
<dbReference type="SMART" id="SM00367">
    <property type="entry name" value="LRR_CC"/>
    <property type="match status" value="6"/>
</dbReference>
<evidence type="ECO:0000313" key="3">
    <source>
        <dbReference type="EMBL" id="KAG2423448.1"/>
    </source>
</evidence>
<feature type="compositionally biased region" description="Low complexity" evidence="2">
    <location>
        <begin position="64"/>
        <end position="94"/>
    </location>
</feature>
<feature type="compositionally biased region" description="Low complexity" evidence="2">
    <location>
        <begin position="202"/>
        <end position="227"/>
    </location>
</feature>
<feature type="compositionally biased region" description="Pro residues" evidence="2">
    <location>
        <begin position="191"/>
        <end position="201"/>
    </location>
</feature>
<keyword evidence="4" id="KW-1185">Reference proteome</keyword>
<dbReference type="InterPro" id="IPR032675">
    <property type="entry name" value="LRR_dom_sf"/>
</dbReference>
<dbReference type="SUPFAM" id="SSF52047">
    <property type="entry name" value="RNI-like"/>
    <property type="match status" value="2"/>
</dbReference>
<dbReference type="GO" id="GO:0031146">
    <property type="term" value="P:SCF-dependent proteasomal ubiquitin-dependent protein catabolic process"/>
    <property type="evidence" value="ECO:0007669"/>
    <property type="project" value="TreeGrafter"/>
</dbReference>
<dbReference type="PANTHER" id="PTHR13318:SF190">
    <property type="entry name" value="PARTNER OF PAIRED, ISOFORM B"/>
    <property type="match status" value="1"/>
</dbReference>
<dbReference type="PANTHER" id="PTHR13318">
    <property type="entry name" value="PARTNER OF PAIRED, ISOFORM B-RELATED"/>
    <property type="match status" value="1"/>
</dbReference>
<comment type="subcellular location">
    <subcellularLocation>
        <location evidence="1">Cytoplasm</location>
        <location evidence="1">Cytoskeleton</location>
        <location evidence="1">Cilium axoneme</location>
    </subcellularLocation>
</comment>
<proteinExistence type="predicted"/>
<dbReference type="Proteomes" id="UP000650467">
    <property type="component" value="Unassembled WGS sequence"/>
</dbReference>
<protein>
    <submittedName>
        <fullName evidence="3">Uncharacterized protein</fullName>
    </submittedName>
</protein>
<sequence length="911" mass="92083">MLRELCLRACEVASWRGLEGCSRLQHLSLVHCRFATPEAAHGLTAALAALPRLTSLELCCATRAGGSSSSGSSSSSSSSSGGGSPTAAAAARRSSGGGGGGGSSGGCAAGGAPAAAPHCVLVPDLVGLGAAAAGLTALRLAAALSEAALNHLLRVELPRIRRLRELDLDVLQPMRQGARSRAGGPQQPQAAPQPQPQPQPQQPGAAAAGPMHGDAAAGVPGAADGGVQPPPHPSPQHSLHYRELCHVLPAVVVGAPHLTSLKIKGHSRVRDRDLMLLSPLRHLRHLSLDLPPGAAASAAAAVAPQPNPEAAAAGAPQPHEQLAAIGPVDNNVAAASAGTSLLTDAGVAHLMRAAPQLTGLSLAHAAWAPEGLAALGAGVGRLTRLRLCGVELPKSTPLCGLLYGLRSSLLPQLLELDLSGCVGLSDWGLALLGRACGGGGGAGGGGGGGGAGGGGGGGGRLQRLVLRGCGSEGGGGLVGDVGVAALAPMMARLRHLDLSFMEGLTDTGLRGLLRAGGAPHLTSLCISFCGRVTDAGVVTIASACPALVRLEMDHCVGVVAAATAATGGAASSAAAAAAAAVTPATPSAAGGVSAAAQGVAAIGAGAHWAARNSVRSMAPALTSTHFAARNGGRLDTLPGTNANGAARHLLAAAKAPKPCYFNPGNSYTQATCVPNTDFSATIPTTGMSGWARTLIQSAIADTACAQYNTSSSCNADLKSYCDWDVDLEACISALEPVLTARDVFCAGSPMARMQLCRSKLREDCGMGAARSQPDADGCIVSDYVMYGGKAEFDEYNEEDLKLYGYPQRQGVCFLAEEVAARLGPDLEFNTTQFQPWFKAQSGDPANVTDNYRSLKPVQVQDAFTKCEASPPYLWTTRLNSKTDGLLYRQYQLCYSSYLQGIKAMCEGAALA</sequence>
<name>A0A835VRS0_CHLIN</name>
<feature type="region of interest" description="Disordered" evidence="2">
    <location>
        <begin position="175"/>
        <end position="238"/>
    </location>
</feature>
<reference evidence="3" key="1">
    <citation type="journal article" date="2020" name="bioRxiv">
        <title>Comparative genomics of Chlamydomonas.</title>
        <authorList>
            <person name="Craig R.J."/>
            <person name="Hasan A.R."/>
            <person name="Ness R.W."/>
            <person name="Keightley P.D."/>
        </authorList>
    </citation>
    <scope>NUCLEOTIDE SEQUENCE</scope>
    <source>
        <strain evidence="3">SAG 7.73</strain>
    </source>
</reference>
<dbReference type="Gene3D" id="3.80.10.10">
    <property type="entry name" value="Ribonuclease Inhibitor"/>
    <property type="match status" value="2"/>
</dbReference>
<dbReference type="InterPro" id="IPR006553">
    <property type="entry name" value="Leu-rich_rpt_Cys-con_subtyp"/>
</dbReference>
<gene>
    <name evidence="3" type="ORF">HXX76_015319</name>
</gene>
<accession>A0A835VRS0</accession>
<evidence type="ECO:0000313" key="4">
    <source>
        <dbReference type="Proteomes" id="UP000650467"/>
    </source>
</evidence>